<name>A0A2M9B7F9_9ACTN</name>
<evidence type="ECO:0000313" key="3">
    <source>
        <dbReference type="Proteomes" id="UP000230842"/>
    </source>
</evidence>
<keyword evidence="2" id="KW-0378">Hydrolase</keyword>
<dbReference type="SUPFAM" id="SSF53474">
    <property type="entry name" value="alpha/beta-Hydrolases"/>
    <property type="match status" value="1"/>
</dbReference>
<protein>
    <submittedName>
        <fullName evidence="2">Alpha/beta hydrolase family protein</fullName>
    </submittedName>
</protein>
<evidence type="ECO:0000256" key="1">
    <source>
        <dbReference type="SAM" id="SignalP"/>
    </source>
</evidence>
<dbReference type="GO" id="GO:0016787">
    <property type="term" value="F:hydrolase activity"/>
    <property type="evidence" value="ECO:0007669"/>
    <property type="project" value="UniProtKB-KW"/>
</dbReference>
<gene>
    <name evidence="2" type="ORF">CLV56_3347</name>
</gene>
<reference evidence="2 3" key="1">
    <citation type="submission" date="2017-11" db="EMBL/GenBank/DDBJ databases">
        <title>Genomic Encyclopedia of Archaeal and Bacterial Type Strains, Phase II (KMG-II): From Individual Species to Whole Genera.</title>
        <authorList>
            <person name="Goeker M."/>
        </authorList>
    </citation>
    <scope>NUCLEOTIDE SEQUENCE [LARGE SCALE GENOMIC DNA]</scope>
    <source>
        <strain evidence="2 3">DSM 27763</strain>
    </source>
</reference>
<dbReference type="InterPro" id="IPR029058">
    <property type="entry name" value="AB_hydrolase_fold"/>
</dbReference>
<dbReference type="OrthoDB" id="4568724at2"/>
<evidence type="ECO:0000313" key="2">
    <source>
        <dbReference type="EMBL" id="PJJ53847.1"/>
    </source>
</evidence>
<organism evidence="2 3">
    <name type="scientific">Mumia flava</name>
    <dbReference type="NCBI Taxonomy" id="1348852"/>
    <lineage>
        <taxon>Bacteria</taxon>
        <taxon>Bacillati</taxon>
        <taxon>Actinomycetota</taxon>
        <taxon>Actinomycetes</taxon>
        <taxon>Propionibacteriales</taxon>
        <taxon>Nocardioidaceae</taxon>
        <taxon>Mumia</taxon>
    </lineage>
</organism>
<sequence length="326" mass="33250">MLTRRPTPTHALLRCVLMIATLVGGLLATAAPASAASACNGYTSSSSACVSSPVTLGSSTYDADWYVPSTTPQALVLVEHGFARSCANLRGTSRAIAERGLLVVCLDEDMTAGNPELAVTFADALADRTVTPPDGLALPQRYVVGGHSAGGHFAALVGERLAERGYAGLAGAVLFDPVAAEGFSDALKAVSDGGTRPVLAVAARPGVTNLANNSFGALRDLGADFVGIQLVWSRFVLGWPTGGSCHTDVEGEDTDLIGTAGALCAPTSTQTTRLRDFGATWAYDLATGTRTASHWCGDADVLASCGSAVSGLVDRTLPVAALIPNG</sequence>
<proteinExistence type="predicted"/>
<dbReference type="RefSeq" id="WP_157805201.1">
    <property type="nucleotide sequence ID" value="NZ_PGEZ01000002.1"/>
</dbReference>
<dbReference type="Gene3D" id="3.40.50.1820">
    <property type="entry name" value="alpha/beta hydrolase"/>
    <property type="match status" value="1"/>
</dbReference>
<dbReference type="EMBL" id="PGEZ01000002">
    <property type="protein sequence ID" value="PJJ53847.1"/>
    <property type="molecule type" value="Genomic_DNA"/>
</dbReference>
<keyword evidence="3" id="KW-1185">Reference proteome</keyword>
<feature type="chain" id="PRO_5014883368" evidence="1">
    <location>
        <begin position="36"/>
        <end position="326"/>
    </location>
</feature>
<accession>A0A2M9B7F9</accession>
<dbReference type="AlphaFoldDB" id="A0A2M9B7F9"/>
<comment type="caution">
    <text evidence="2">The sequence shown here is derived from an EMBL/GenBank/DDBJ whole genome shotgun (WGS) entry which is preliminary data.</text>
</comment>
<keyword evidence="1" id="KW-0732">Signal</keyword>
<dbReference type="Proteomes" id="UP000230842">
    <property type="component" value="Unassembled WGS sequence"/>
</dbReference>
<feature type="signal peptide" evidence="1">
    <location>
        <begin position="1"/>
        <end position="35"/>
    </location>
</feature>